<dbReference type="AlphaFoldDB" id="A0A2T3A0T9"/>
<gene>
    <name evidence="2" type="ORF">BD289DRAFT_440225</name>
</gene>
<name>A0A2T3A0T9_9PEZI</name>
<feature type="compositionally biased region" description="Polar residues" evidence="1">
    <location>
        <begin position="730"/>
        <end position="744"/>
    </location>
</feature>
<feature type="region of interest" description="Disordered" evidence="1">
    <location>
        <begin position="72"/>
        <end position="118"/>
    </location>
</feature>
<organism evidence="2 3">
    <name type="scientific">Coniella lustricola</name>
    <dbReference type="NCBI Taxonomy" id="2025994"/>
    <lineage>
        <taxon>Eukaryota</taxon>
        <taxon>Fungi</taxon>
        <taxon>Dikarya</taxon>
        <taxon>Ascomycota</taxon>
        <taxon>Pezizomycotina</taxon>
        <taxon>Sordariomycetes</taxon>
        <taxon>Sordariomycetidae</taxon>
        <taxon>Diaporthales</taxon>
        <taxon>Schizoparmaceae</taxon>
        <taxon>Coniella</taxon>
    </lineage>
</organism>
<dbReference type="Proteomes" id="UP000241462">
    <property type="component" value="Unassembled WGS sequence"/>
</dbReference>
<dbReference type="InParanoid" id="A0A2T3A0T9"/>
<sequence length="883" mass="99489">MSTAEMEDAVRNVMEITSRHSEEDKHLFREALKAHNNNVEAVIGEYFSGDHDSFRQKYVLWNDAHFSAERDGSLDPSFHVQGPDQFPADEPWAKGNGANLSAPSRPPSRAHSRSPLGKVTEWTMQTPLDAPTTQEQADEQLRIAMQESMMHTSGVATPQESGVISGDTSLPQFGPANRPYYEHNQWAVVLANAKADDPPALVRKRGTDVPVFLASRSEQLAQRHRLGPLLMILHAIPTARNFFLLLEGASQSFGNNRDWWKGANITATQGWGSEYDDISLVDECQRLMAFLDNTDRAYGTADSLCANSLIKAVWGDPTVKFYESLYNSSASQELIRMWTKAKVEDSTTEDTRPQEFAILEFRIANDTPEMFCNLYSQWDCLFWLQQENTWADQQDEVLGQIASIQVPAQVMTMRISTDGPSIEVPEVLYIDRYLESNVQAARIMQNKLFRMWKAIDLAKEKEIEGTLWTNPRTGQTLDRAKLAEAVIDKSKTQIWRIRASALWRKHENSVGTPDEIPYLPEELNGLAELDEDEQKAIGHYEAEIALAKLTIANLDRKLASVRAERDACCALLRQLNKTWTTPSDDPALNPTHKYSLRGVITSPDVMYMCRRDQYELMGDSSQSDSWYRVAWMSEDDARVKQEATTIEKVKAAMFTDRNADGNVAPILVYATDEALSDAILPLSNALQTFIKFDNRLYRQEQIEDNSQRDKKRVAIREPSSPPKRHRSDSADSISSNRASVGNLSDSDDRTALLSDRFEHFEEGSDMGSELRDMQAISEDEIAAHMVPPTPPLSGDDGSEQDPAELRRSSEKLADMSLGDQAVVEEQQQEERAPEMAELKQPFIVRRPASAMDNRVSIIETPMEVDPSLEIPAVSPEQYYHQSS</sequence>
<protein>
    <recommendedName>
        <fullName evidence="4">Ubiquitin interaction motif protein</fullName>
    </recommendedName>
</protein>
<dbReference type="EMBL" id="KZ678521">
    <property type="protein sequence ID" value="PSR80767.1"/>
    <property type="molecule type" value="Genomic_DNA"/>
</dbReference>
<evidence type="ECO:0000313" key="2">
    <source>
        <dbReference type="EMBL" id="PSR80767.1"/>
    </source>
</evidence>
<dbReference type="OrthoDB" id="4489171at2759"/>
<accession>A0A2T3A0T9</accession>
<dbReference type="GO" id="GO:0005634">
    <property type="term" value="C:nucleus"/>
    <property type="evidence" value="ECO:0007669"/>
    <property type="project" value="TreeGrafter"/>
</dbReference>
<feature type="region of interest" description="Disordered" evidence="1">
    <location>
        <begin position="785"/>
        <end position="818"/>
    </location>
</feature>
<dbReference type="PANTHER" id="PTHR39597:SF1">
    <property type="entry name" value="UBA DOMAIN-CONTAINING PROTEIN RUP1"/>
    <property type="match status" value="1"/>
</dbReference>
<feature type="compositionally biased region" description="Basic and acidic residues" evidence="1">
    <location>
        <begin position="803"/>
        <end position="813"/>
    </location>
</feature>
<proteinExistence type="predicted"/>
<dbReference type="GO" id="GO:0016579">
    <property type="term" value="P:protein deubiquitination"/>
    <property type="evidence" value="ECO:0007669"/>
    <property type="project" value="TreeGrafter"/>
</dbReference>
<feature type="compositionally biased region" description="Basic and acidic residues" evidence="1">
    <location>
        <begin position="702"/>
        <end position="715"/>
    </location>
</feature>
<evidence type="ECO:0000313" key="3">
    <source>
        <dbReference type="Proteomes" id="UP000241462"/>
    </source>
</evidence>
<dbReference type="InterPro" id="IPR055335">
    <property type="entry name" value="Ucp6/RUP1"/>
</dbReference>
<keyword evidence="3" id="KW-1185">Reference proteome</keyword>
<evidence type="ECO:0000256" key="1">
    <source>
        <dbReference type="SAM" id="MobiDB-lite"/>
    </source>
</evidence>
<dbReference type="PANTHER" id="PTHR39597">
    <property type="entry name" value="UBA DOMAIN-CONTAINING PROTEIN RUP1"/>
    <property type="match status" value="1"/>
</dbReference>
<dbReference type="GO" id="GO:0005829">
    <property type="term" value="C:cytosol"/>
    <property type="evidence" value="ECO:0007669"/>
    <property type="project" value="TreeGrafter"/>
</dbReference>
<reference evidence="2 3" key="1">
    <citation type="journal article" date="2018" name="Mycol. Prog.">
        <title>Coniella lustricola, a new species from submerged detritus.</title>
        <authorList>
            <person name="Raudabaugh D.B."/>
            <person name="Iturriaga T."/>
            <person name="Carver A."/>
            <person name="Mondo S."/>
            <person name="Pangilinan J."/>
            <person name="Lipzen A."/>
            <person name="He G."/>
            <person name="Amirebrahimi M."/>
            <person name="Grigoriev I.V."/>
            <person name="Miller A.N."/>
        </authorList>
    </citation>
    <scope>NUCLEOTIDE SEQUENCE [LARGE SCALE GENOMIC DNA]</scope>
    <source>
        <strain evidence="2 3">B22-T-1</strain>
    </source>
</reference>
<feature type="region of interest" description="Disordered" evidence="1">
    <location>
        <begin position="702"/>
        <end position="747"/>
    </location>
</feature>
<feature type="compositionally biased region" description="Low complexity" evidence="1">
    <location>
        <begin position="101"/>
        <end position="115"/>
    </location>
</feature>
<evidence type="ECO:0008006" key="4">
    <source>
        <dbReference type="Google" id="ProtNLM"/>
    </source>
</evidence>